<dbReference type="Gene3D" id="3.10.580.10">
    <property type="entry name" value="CBS-domain"/>
    <property type="match status" value="1"/>
</dbReference>
<protein>
    <submittedName>
        <fullName evidence="6">CBS domain-containing protein</fullName>
    </submittedName>
</protein>
<dbReference type="InterPro" id="IPR051257">
    <property type="entry name" value="Diverse_CBS-Domain"/>
</dbReference>
<dbReference type="CDD" id="cd00038">
    <property type="entry name" value="CAP_ED"/>
    <property type="match status" value="1"/>
</dbReference>
<dbReference type="Proteomes" id="UP000298049">
    <property type="component" value="Chromosome"/>
</dbReference>
<dbReference type="SUPFAM" id="SSF51206">
    <property type="entry name" value="cAMP-binding domain-like"/>
    <property type="match status" value="1"/>
</dbReference>
<reference evidence="6 7" key="1">
    <citation type="submission" date="2018-07" db="EMBL/GenBank/DDBJ databases">
        <title>Marsedoiliclastica nanhaica gen. nov. sp. nov., a novel marine hydrocarbonoclastic bacterium isolated from an in-situ enriched hydrocarbon-degrading consortium in deep-sea sediment.</title>
        <authorList>
            <person name="Dong C."/>
            <person name="Ma T."/>
            <person name="Liu R."/>
            <person name="Shao Z."/>
        </authorList>
    </citation>
    <scope>NUCLEOTIDE SEQUENCE [LARGE SCALE GENOMIC DNA]</scope>
    <source>
        <strain evidence="7">soil36-7</strain>
    </source>
</reference>
<accession>A0A4P7XHA2</accession>
<dbReference type="RefSeq" id="WP_136549116.1">
    <property type="nucleotide sequence ID" value="NZ_CP031093.1"/>
</dbReference>
<dbReference type="PANTHER" id="PTHR43080">
    <property type="entry name" value="CBS DOMAIN-CONTAINING PROTEIN CBSX3, MITOCHONDRIAL"/>
    <property type="match status" value="1"/>
</dbReference>
<feature type="domain" description="CBS" evidence="5">
    <location>
        <begin position="180"/>
        <end position="237"/>
    </location>
</feature>
<dbReference type="GO" id="GO:0008773">
    <property type="term" value="F:[protein-PII] uridylyltransferase activity"/>
    <property type="evidence" value="ECO:0007669"/>
    <property type="project" value="InterPro"/>
</dbReference>
<dbReference type="InterPro" id="IPR018821">
    <property type="entry name" value="DUF294_put_nucleoTrafse_sb-bd"/>
</dbReference>
<dbReference type="InterPro" id="IPR005105">
    <property type="entry name" value="GlnD_Uridyltrans_N"/>
</dbReference>
<keyword evidence="3" id="KW-0175">Coiled coil</keyword>
<sequence length="640" mass="71269">MSKNEVKAQEPVRQNVHGLMSFLQRFSPFSDMDESHLASFVTHCSLQYFADGDVVLEPGGKSVDQLYVVKQGRIRGERDTNQDGKIDTTFEISKGECFPMAALLGERPTRTLHRAVGDTFCLVLPREHFISVFGLSEVFRDFCLRGVSSLLDQVTRQMQSRSMESLGASHSLDTPLEHFATRSPITCTPEMPVHQAVARMHDENVGSVVITDSNKRPIGIFTLRDLRRLVAAPGQDLGVPIAQVMTGAPHTLPETASAFDAALAMAEHHFAHVCLINAQGQISGVVSERDLFSLQRVHLVHLARAIASATRLQTLVGLQAEIANLIQGMLARGAAAGQILRIITTLNDCTVRRVIELNLNKDDPGVTFTWLIFGSEARHEQTLLTDQDNGILFQCAPGQTEDQARAALLPLAKRINNDLAACGFSLCKGNIMASNPELCLSAQEWRQWYMRLIASSTPENLLRSSIFLDLRAVWGDVNPVESMFTEILSTARKNSLFQKMLATNALHSRVPLHLFRGFVFGRGPDKRRIDLKTQGLTPFVDAARVFALAHGIRATSTLERIESLTEAGVFDARDANAWTEAYGLIQLLRMQNQQRQVHEQKELNNRINIDSLNQLDRRILREALRQAQRLQQTLERAYPG</sequence>
<dbReference type="InterPro" id="IPR046342">
    <property type="entry name" value="CBS_dom_sf"/>
</dbReference>
<dbReference type="PROSITE" id="PS50042">
    <property type="entry name" value="CNMP_BINDING_3"/>
    <property type="match status" value="1"/>
</dbReference>
<dbReference type="Pfam" id="PF00571">
    <property type="entry name" value="CBS"/>
    <property type="match status" value="2"/>
</dbReference>
<dbReference type="Gene3D" id="2.60.120.10">
    <property type="entry name" value="Jelly Rolls"/>
    <property type="match status" value="1"/>
</dbReference>
<dbReference type="EMBL" id="CP031093">
    <property type="protein sequence ID" value="QCF26396.1"/>
    <property type="molecule type" value="Genomic_DNA"/>
</dbReference>
<proteinExistence type="predicted"/>
<dbReference type="InterPro" id="IPR014710">
    <property type="entry name" value="RmlC-like_jellyroll"/>
</dbReference>
<dbReference type="InterPro" id="IPR000644">
    <property type="entry name" value="CBS_dom"/>
</dbReference>
<dbReference type="Pfam" id="PF00027">
    <property type="entry name" value="cNMP_binding"/>
    <property type="match status" value="1"/>
</dbReference>
<dbReference type="CDD" id="cd05401">
    <property type="entry name" value="NT_GlnE_GlnD_like"/>
    <property type="match status" value="1"/>
</dbReference>
<keyword evidence="1 2" id="KW-0129">CBS domain</keyword>
<evidence type="ECO:0000313" key="6">
    <source>
        <dbReference type="EMBL" id="QCF26396.1"/>
    </source>
</evidence>
<dbReference type="SMART" id="SM00116">
    <property type="entry name" value="CBS"/>
    <property type="match status" value="2"/>
</dbReference>
<dbReference type="AlphaFoldDB" id="A0A4P7XHA2"/>
<dbReference type="Pfam" id="PF10335">
    <property type="entry name" value="DUF294_C"/>
    <property type="match status" value="1"/>
</dbReference>
<keyword evidence="7" id="KW-1185">Reference proteome</keyword>
<evidence type="ECO:0000259" key="4">
    <source>
        <dbReference type="PROSITE" id="PS50042"/>
    </source>
</evidence>
<dbReference type="InterPro" id="IPR018490">
    <property type="entry name" value="cNMP-bd_dom_sf"/>
</dbReference>
<dbReference type="SUPFAM" id="SSF54631">
    <property type="entry name" value="CBS-domain pair"/>
    <property type="match status" value="1"/>
</dbReference>
<dbReference type="PROSITE" id="PS51371">
    <property type="entry name" value="CBS"/>
    <property type="match status" value="2"/>
</dbReference>
<organism evidence="6 7">
    <name type="scientific">Hydrocarboniclastica marina</name>
    <dbReference type="NCBI Taxonomy" id="2259620"/>
    <lineage>
        <taxon>Bacteria</taxon>
        <taxon>Pseudomonadati</taxon>
        <taxon>Pseudomonadota</taxon>
        <taxon>Gammaproteobacteria</taxon>
        <taxon>Alteromonadales</taxon>
        <taxon>Alteromonadaceae</taxon>
        <taxon>Hydrocarboniclastica</taxon>
    </lineage>
</organism>
<name>A0A4P7XHA2_9ALTE</name>
<gene>
    <name evidence="6" type="ORF">soil367_10855</name>
</gene>
<feature type="domain" description="CBS" evidence="5">
    <location>
        <begin position="245"/>
        <end position="304"/>
    </location>
</feature>
<dbReference type="PANTHER" id="PTHR43080:SF2">
    <property type="entry name" value="CBS DOMAIN-CONTAINING PROTEIN"/>
    <property type="match status" value="1"/>
</dbReference>
<evidence type="ECO:0000313" key="7">
    <source>
        <dbReference type="Proteomes" id="UP000298049"/>
    </source>
</evidence>
<dbReference type="KEGG" id="hmi:soil367_10855"/>
<feature type="coiled-coil region" evidence="3">
    <location>
        <begin position="590"/>
        <end position="637"/>
    </location>
</feature>
<feature type="domain" description="Cyclic nucleotide-binding" evidence="4">
    <location>
        <begin position="28"/>
        <end position="134"/>
    </location>
</feature>
<evidence type="ECO:0000256" key="3">
    <source>
        <dbReference type="SAM" id="Coils"/>
    </source>
</evidence>
<dbReference type="InterPro" id="IPR000595">
    <property type="entry name" value="cNMP-bd_dom"/>
</dbReference>
<evidence type="ECO:0000259" key="5">
    <source>
        <dbReference type="PROSITE" id="PS51371"/>
    </source>
</evidence>
<evidence type="ECO:0000256" key="1">
    <source>
        <dbReference type="ARBA" id="ARBA00023122"/>
    </source>
</evidence>
<dbReference type="Pfam" id="PF03445">
    <property type="entry name" value="DUF294"/>
    <property type="match status" value="1"/>
</dbReference>
<dbReference type="OrthoDB" id="9808528at2"/>
<evidence type="ECO:0000256" key="2">
    <source>
        <dbReference type="PROSITE-ProRule" id="PRU00703"/>
    </source>
</evidence>